<protein>
    <submittedName>
        <fullName evidence="8">Uncharacterized protein</fullName>
    </submittedName>
</protein>
<dbReference type="PANTHER" id="PTHR14212:SF0">
    <property type="entry name" value="U4_U6 SMALL NUCLEAR RIBONUCLEOPROTEIN PRP3"/>
    <property type="match status" value="1"/>
</dbReference>
<dbReference type="GO" id="GO:0046540">
    <property type="term" value="C:U4/U6 x U5 tri-snRNP complex"/>
    <property type="evidence" value="ECO:0007669"/>
    <property type="project" value="InterPro"/>
</dbReference>
<dbReference type="InterPro" id="IPR027104">
    <property type="entry name" value="Prp3"/>
</dbReference>
<keyword evidence="9" id="KW-1185">Reference proteome</keyword>
<feature type="domain" description="Pre-mRNA-splicing factor 3" evidence="7">
    <location>
        <begin position="62"/>
        <end position="272"/>
    </location>
</feature>
<evidence type="ECO:0000313" key="8">
    <source>
        <dbReference type="EMBL" id="WPK24860.1"/>
    </source>
</evidence>
<dbReference type="Pfam" id="PF08572">
    <property type="entry name" value="PRP3"/>
    <property type="match status" value="1"/>
</dbReference>
<evidence type="ECO:0000313" key="9">
    <source>
        <dbReference type="Proteomes" id="UP001338582"/>
    </source>
</evidence>
<feature type="domain" description="Small nuclear ribonucleoprotein Prp3 C-terminal" evidence="6">
    <location>
        <begin position="297"/>
        <end position="412"/>
    </location>
</feature>
<evidence type="ECO:0000256" key="4">
    <source>
        <dbReference type="ARBA" id="ARBA00023242"/>
    </source>
</evidence>
<dbReference type="GO" id="GO:0000398">
    <property type="term" value="P:mRNA splicing, via spliceosome"/>
    <property type="evidence" value="ECO:0007669"/>
    <property type="project" value="InterPro"/>
</dbReference>
<evidence type="ECO:0000256" key="2">
    <source>
        <dbReference type="ARBA" id="ARBA00022664"/>
    </source>
</evidence>
<feature type="region of interest" description="Disordered" evidence="5">
    <location>
        <begin position="199"/>
        <end position="224"/>
    </location>
</feature>
<feature type="compositionally biased region" description="Basic residues" evidence="5">
    <location>
        <begin position="199"/>
        <end position="210"/>
    </location>
</feature>
<dbReference type="CDD" id="cd24162">
    <property type="entry name" value="Prp3_C"/>
    <property type="match status" value="1"/>
</dbReference>
<feature type="region of interest" description="Disordered" evidence="5">
    <location>
        <begin position="1"/>
        <end position="20"/>
    </location>
</feature>
<comment type="subcellular location">
    <subcellularLocation>
        <location evidence="1">Nucleus</location>
    </subcellularLocation>
</comment>
<dbReference type="AlphaFoldDB" id="A0AAX4H8I6"/>
<gene>
    <name evidence="8" type="ORF">PUMCH_002155</name>
</gene>
<evidence type="ECO:0000256" key="3">
    <source>
        <dbReference type="ARBA" id="ARBA00023187"/>
    </source>
</evidence>
<accession>A0AAX4H8I6</accession>
<dbReference type="Proteomes" id="UP001338582">
    <property type="component" value="Chromosome 2"/>
</dbReference>
<organism evidence="8 9">
    <name type="scientific">Australozyma saopauloensis</name>
    <dbReference type="NCBI Taxonomy" id="291208"/>
    <lineage>
        <taxon>Eukaryota</taxon>
        <taxon>Fungi</taxon>
        <taxon>Dikarya</taxon>
        <taxon>Ascomycota</taxon>
        <taxon>Saccharomycotina</taxon>
        <taxon>Pichiomycetes</taxon>
        <taxon>Metschnikowiaceae</taxon>
        <taxon>Australozyma</taxon>
    </lineage>
</organism>
<evidence type="ECO:0000256" key="5">
    <source>
        <dbReference type="SAM" id="MobiDB-lite"/>
    </source>
</evidence>
<dbReference type="EMBL" id="CP138895">
    <property type="protein sequence ID" value="WPK24860.1"/>
    <property type="molecule type" value="Genomic_DNA"/>
</dbReference>
<sequence>MVSESIGKKRTSESRPDELRKEAKIGGGLNVELHPLLQQSGTQSTNYLKSNGLSFNGAPGANPYIDQTNITIGSSRHRPLQLNPKGKFIAEADEIRAKEAEQLQVAKKQEELLEKGVLPNINTQENCFKLSFPPLVEWWDVPYLRTRLYREFYDKKKEFFLDDEQALVSVYVQHPVAIPPPSDGPVEQKIYLTKDEMRRKRRNERQIKHKEKQDRIKLGLDPPPPPKVKLANLMNVLTDEAIKDPTGVERRVRQEIQDRYDKHMAENEARKPTREQKLEQVKESQERDLLKGLMTTVYKVKTLSDGQQFYKVDMNAKQLGLFGMALINPRFCLVIVEGGAKSIRFFKKLMMNRIKWDKLATQETIDNGCVEVWEGEVLDFSFKKWSPMYTNDDDDAYKVLKKFGHENYWRQAFNL</sequence>
<proteinExistence type="predicted"/>
<dbReference type="PANTHER" id="PTHR14212">
    <property type="entry name" value="U4/U6-ASSOCIATED RNA SPLICING FACTOR-RELATED"/>
    <property type="match status" value="1"/>
</dbReference>
<dbReference type="RefSeq" id="XP_062877243.1">
    <property type="nucleotide sequence ID" value="XM_063021173.1"/>
</dbReference>
<keyword evidence="2" id="KW-0507">mRNA processing</keyword>
<keyword evidence="4" id="KW-0539">Nucleus</keyword>
<evidence type="ECO:0000256" key="1">
    <source>
        <dbReference type="ARBA" id="ARBA00004123"/>
    </source>
</evidence>
<dbReference type="InterPro" id="IPR013881">
    <property type="entry name" value="Pre-mRNA_splic_Prp3_dom"/>
</dbReference>
<dbReference type="Pfam" id="PF06544">
    <property type="entry name" value="Prp3_C"/>
    <property type="match status" value="1"/>
</dbReference>
<dbReference type="InterPro" id="IPR010541">
    <property type="entry name" value="Prp3_C"/>
</dbReference>
<evidence type="ECO:0000259" key="7">
    <source>
        <dbReference type="Pfam" id="PF08572"/>
    </source>
</evidence>
<dbReference type="KEGG" id="asau:88173220"/>
<reference evidence="8 9" key="1">
    <citation type="submission" date="2023-10" db="EMBL/GenBank/DDBJ databases">
        <title>Draft Genome Sequence of Candida saopaulonensis from a very Premature Infant with Sepsis.</title>
        <authorList>
            <person name="Ning Y."/>
            <person name="Dai R."/>
            <person name="Xiao M."/>
            <person name="Xu Y."/>
            <person name="Yan Q."/>
            <person name="Zhang L."/>
        </authorList>
    </citation>
    <scope>NUCLEOTIDE SEQUENCE [LARGE SCALE GENOMIC DNA]</scope>
    <source>
        <strain evidence="8 9">19XY460</strain>
    </source>
</reference>
<name>A0AAX4H8I6_9ASCO</name>
<keyword evidence="3" id="KW-0508">mRNA splicing</keyword>
<evidence type="ECO:0000259" key="6">
    <source>
        <dbReference type="Pfam" id="PF06544"/>
    </source>
</evidence>
<dbReference type="GeneID" id="88173220"/>